<dbReference type="Gene3D" id="3.40.50.720">
    <property type="entry name" value="NAD(P)-binding Rossmann-like Domain"/>
    <property type="match status" value="1"/>
</dbReference>
<evidence type="ECO:0000313" key="5">
    <source>
        <dbReference type="Proteomes" id="UP001230504"/>
    </source>
</evidence>
<evidence type="ECO:0000256" key="2">
    <source>
        <dbReference type="ARBA" id="ARBA00022857"/>
    </source>
</evidence>
<dbReference type="EMBL" id="JAHLJV010000123">
    <property type="protein sequence ID" value="KAK1569794.1"/>
    <property type="molecule type" value="Genomic_DNA"/>
</dbReference>
<gene>
    <name evidence="4" type="ORF">LY79DRAFT_528080</name>
</gene>
<dbReference type="InterPro" id="IPR002347">
    <property type="entry name" value="SDR_fam"/>
</dbReference>
<dbReference type="PANTHER" id="PTHR48107:SF7">
    <property type="entry name" value="RE15974P"/>
    <property type="match status" value="1"/>
</dbReference>
<dbReference type="InterPro" id="IPR020904">
    <property type="entry name" value="Sc_DH/Rdtase_CS"/>
</dbReference>
<dbReference type="RefSeq" id="XP_060407999.1">
    <property type="nucleotide sequence ID" value="XM_060555992.1"/>
</dbReference>
<name>A0AAD8UZH3_9PEZI</name>
<accession>A0AAD8UZH3</accession>
<dbReference type="PANTHER" id="PTHR48107">
    <property type="entry name" value="NADPH-DEPENDENT ALDEHYDE REDUCTASE-LIKE PROTEIN, CHLOROPLASTIC-RELATED"/>
    <property type="match status" value="1"/>
</dbReference>
<dbReference type="Proteomes" id="UP001230504">
    <property type="component" value="Unassembled WGS sequence"/>
</dbReference>
<dbReference type="PROSITE" id="PS00061">
    <property type="entry name" value="ADH_SHORT"/>
    <property type="match status" value="1"/>
</dbReference>
<comment type="similarity">
    <text evidence="1">Belongs to the short-chain dehydrogenases/reductases (SDR) family.</text>
</comment>
<dbReference type="AlphaFoldDB" id="A0AAD8UZH3"/>
<protein>
    <submittedName>
        <fullName evidence="4">Short chain dehydrogenase</fullName>
    </submittedName>
</protein>
<evidence type="ECO:0000256" key="1">
    <source>
        <dbReference type="ARBA" id="ARBA00006484"/>
    </source>
</evidence>
<dbReference type="SUPFAM" id="SSF51735">
    <property type="entry name" value="NAD(P)-binding Rossmann-fold domains"/>
    <property type="match status" value="1"/>
</dbReference>
<evidence type="ECO:0000256" key="3">
    <source>
        <dbReference type="ARBA" id="ARBA00023002"/>
    </source>
</evidence>
<keyword evidence="3" id="KW-0560">Oxidoreductase</keyword>
<comment type="caution">
    <text evidence="4">The sequence shown here is derived from an EMBL/GenBank/DDBJ whole genome shotgun (WGS) entry which is preliminary data.</text>
</comment>
<keyword evidence="2" id="KW-0521">NADP</keyword>
<sequence length="245" mass="26059">MSLQDKVVLVTGGSKGIGRAIAIGAAAQGAKVVINYSSDSSAADEVVKTIGSDRVIAVRADNSKTSELQGLVDATVDRFGRIDVLIPNAAIMHMRTVENTSEEDFDAMFNTNVKGPYFLVQKSLPHMPQGGRIIFLSTTVLATSNLPPPYLLYASTKGSIEQMTKFMAKDLASKGITVNAIAPGPTGTELFYKDKTDEMIQRANASSPFNRIGTPEEVASVILFLSGKESSWVTGQTIRVNGGVA</sequence>
<dbReference type="Pfam" id="PF13561">
    <property type="entry name" value="adh_short_C2"/>
    <property type="match status" value="1"/>
</dbReference>
<dbReference type="FunFam" id="3.40.50.720:FF:000084">
    <property type="entry name" value="Short-chain dehydrogenase reductase"/>
    <property type="match status" value="1"/>
</dbReference>
<dbReference type="PRINTS" id="PR00081">
    <property type="entry name" value="GDHRDH"/>
</dbReference>
<proteinExistence type="inferred from homology"/>
<dbReference type="GO" id="GO:0016614">
    <property type="term" value="F:oxidoreductase activity, acting on CH-OH group of donors"/>
    <property type="evidence" value="ECO:0007669"/>
    <property type="project" value="UniProtKB-ARBA"/>
</dbReference>
<keyword evidence="5" id="KW-1185">Reference proteome</keyword>
<dbReference type="PRINTS" id="PR00080">
    <property type="entry name" value="SDRFAMILY"/>
</dbReference>
<dbReference type="InterPro" id="IPR036291">
    <property type="entry name" value="NAD(P)-bd_dom_sf"/>
</dbReference>
<dbReference type="GeneID" id="85440232"/>
<organism evidence="4 5">
    <name type="scientific">Colletotrichum navitas</name>
    <dbReference type="NCBI Taxonomy" id="681940"/>
    <lineage>
        <taxon>Eukaryota</taxon>
        <taxon>Fungi</taxon>
        <taxon>Dikarya</taxon>
        <taxon>Ascomycota</taxon>
        <taxon>Pezizomycotina</taxon>
        <taxon>Sordariomycetes</taxon>
        <taxon>Hypocreomycetidae</taxon>
        <taxon>Glomerellales</taxon>
        <taxon>Glomerellaceae</taxon>
        <taxon>Colletotrichum</taxon>
        <taxon>Colletotrichum graminicola species complex</taxon>
    </lineage>
</organism>
<evidence type="ECO:0000313" key="4">
    <source>
        <dbReference type="EMBL" id="KAK1569794.1"/>
    </source>
</evidence>
<reference evidence="4" key="1">
    <citation type="submission" date="2021-06" db="EMBL/GenBank/DDBJ databases">
        <title>Comparative genomics, transcriptomics and evolutionary studies reveal genomic signatures of adaptation to plant cell wall in hemibiotrophic fungi.</title>
        <authorList>
            <consortium name="DOE Joint Genome Institute"/>
            <person name="Baroncelli R."/>
            <person name="Diaz J.F."/>
            <person name="Benocci T."/>
            <person name="Peng M."/>
            <person name="Battaglia E."/>
            <person name="Haridas S."/>
            <person name="Andreopoulos W."/>
            <person name="Labutti K."/>
            <person name="Pangilinan J."/>
            <person name="Floch G.L."/>
            <person name="Makela M.R."/>
            <person name="Henrissat B."/>
            <person name="Grigoriev I.V."/>
            <person name="Crouch J.A."/>
            <person name="De Vries R.P."/>
            <person name="Sukno S.A."/>
            <person name="Thon M.R."/>
        </authorList>
    </citation>
    <scope>NUCLEOTIDE SEQUENCE</scope>
    <source>
        <strain evidence="4">CBS 125086</strain>
    </source>
</reference>